<dbReference type="HOGENOM" id="CLU_1367608_0_0_1"/>
<reference evidence="4" key="1">
    <citation type="submission" date="2013-02" db="EMBL/GenBank/DDBJ databases">
        <authorList>
            <person name="Hughes D."/>
        </authorList>
    </citation>
    <scope>NUCLEOTIDE SEQUENCE</scope>
    <source>
        <strain>Durham</strain>
        <strain evidence="4">NC isolate 2 -- Noor lab</strain>
    </source>
</reference>
<dbReference type="Pfam" id="PF24863">
    <property type="entry name" value="zf-CCCH_Mcm10"/>
    <property type="match status" value="1"/>
</dbReference>
<organism evidence="3 4">
    <name type="scientific">Megaselia scalaris</name>
    <name type="common">Humpbacked fly</name>
    <name type="synonym">Phora scalaris</name>
    <dbReference type="NCBI Taxonomy" id="36166"/>
    <lineage>
        <taxon>Eukaryota</taxon>
        <taxon>Metazoa</taxon>
        <taxon>Ecdysozoa</taxon>
        <taxon>Arthropoda</taxon>
        <taxon>Hexapoda</taxon>
        <taxon>Insecta</taxon>
        <taxon>Pterygota</taxon>
        <taxon>Neoptera</taxon>
        <taxon>Endopterygota</taxon>
        <taxon>Diptera</taxon>
        <taxon>Brachycera</taxon>
        <taxon>Muscomorpha</taxon>
        <taxon>Platypezoidea</taxon>
        <taxon>Phoridae</taxon>
        <taxon>Megaseliini</taxon>
        <taxon>Megaselia</taxon>
    </lineage>
</organism>
<dbReference type="Pfam" id="PF09332">
    <property type="entry name" value="Mcm10"/>
    <property type="match status" value="1"/>
</dbReference>
<dbReference type="GO" id="GO:0006270">
    <property type="term" value="P:DNA replication initiation"/>
    <property type="evidence" value="ECO:0007669"/>
    <property type="project" value="InterPro"/>
</dbReference>
<feature type="region of interest" description="Disordered" evidence="1">
    <location>
        <begin position="18"/>
        <end position="42"/>
    </location>
</feature>
<dbReference type="PANTHER" id="PTHR13454:SF11">
    <property type="entry name" value="PROTEIN MCM10 HOMOLOG"/>
    <property type="match status" value="1"/>
</dbReference>
<dbReference type="InterPro" id="IPR056791">
    <property type="entry name" value="Znf_Mcm10_C"/>
</dbReference>
<evidence type="ECO:0000256" key="1">
    <source>
        <dbReference type="SAM" id="MobiDB-lite"/>
    </source>
</evidence>
<evidence type="ECO:0000259" key="2">
    <source>
        <dbReference type="SMART" id="SM01280"/>
    </source>
</evidence>
<dbReference type="GO" id="GO:0003697">
    <property type="term" value="F:single-stranded DNA binding"/>
    <property type="evidence" value="ECO:0007669"/>
    <property type="project" value="InterPro"/>
</dbReference>
<keyword evidence="4" id="KW-1185">Reference proteome</keyword>
<sequence length="200" mass="23418">MVKYRGTEEGKRRAIDELNDKFGNETKKRKIEEDQREKDRKTRIERIMAATSSHKNLVEQRHDEEQEKYFSKLEKKEAMEEKMLNTFQVDCKAVICQQCKYTAFSAADRCKEEKHPLKVINATKRFFQCKDCGNRTATVHKLPKFSCKNCQGSKWERAAMIKERKVGMDRDQLCIRGDEETFLGSLQNKGNINLLVPDES</sequence>
<dbReference type="EnsemblMetazoa" id="MESCA001480-RA">
    <property type="protein sequence ID" value="MESCA001480-PA"/>
    <property type="gene ID" value="MESCA001480"/>
</dbReference>
<dbReference type="EMBL" id="CAQQ02057671">
    <property type="status" value="NOT_ANNOTATED_CDS"/>
    <property type="molecule type" value="Genomic_DNA"/>
</dbReference>
<protein>
    <recommendedName>
        <fullName evidence="2">Replication factor Mcm10 C-terminal domain-containing protein</fullName>
    </recommendedName>
</protein>
<dbReference type="SMART" id="SM01280">
    <property type="entry name" value="Mcm10"/>
    <property type="match status" value="1"/>
</dbReference>
<feature type="domain" description="Replication factor Mcm10 C-terminal" evidence="2">
    <location>
        <begin position="1"/>
        <end position="185"/>
    </location>
</feature>
<dbReference type="GO" id="GO:0003688">
    <property type="term" value="F:DNA replication origin binding"/>
    <property type="evidence" value="ECO:0007669"/>
    <property type="project" value="TreeGrafter"/>
</dbReference>
<dbReference type="GO" id="GO:0043596">
    <property type="term" value="C:nuclear replication fork"/>
    <property type="evidence" value="ECO:0007669"/>
    <property type="project" value="TreeGrafter"/>
</dbReference>
<dbReference type="OMA" id="IKRFFQC"/>
<accession>T1GDT4</accession>
<dbReference type="Proteomes" id="UP000015102">
    <property type="component" value="Unassembled WGS sequence"/>
</dbReference>
<dbReference type="AlphaFoldDB" id="T1GDT4"/>
<dbReference type="PANTHER" id="PTHR13454">
    <property type="entry name" value="PROTEIN MCM10 HOMOLOG"/>
    <property type="match status" value="1"/>
</dbReference>
<dbReference type="InterPro" id="IPR040184">
    <property type="entry name" value="Mcm10"/>
</dbReference>
<name>T1GDT4_MEGSC</name>
<reference evidence="3" key="2">
    <citation type="submission" date="2015-06" db="UniProtKB">
        <authorList>
            <consortium name="EnsemblMetazoa"/>
        </authorList>
    </citation>
    <scope>IDENTIFICATION</scope>
</reference>
<proteinExistence type="predicted"/>
<dbReference type="STRING" id="36166.T1GDT4"/>
<evidence type="ECO:0000313" key="3">
    <source>
        <dbReference type="EnsemblMetazoa" id="MESCA001480-PA"/>
    </source>
</evidence>
<dbReference type="InterPro" id="IPR015411">
    <property type="entry name" value="Rep_factor_Mcm10_C"/>
</dbReference>
<evidence type="ECO:0000313" key="4">
    <source>
        <dbReference type="Proteomes" id="UP000015102"/>
    </source>
</evidence>